<dbReference type="PRINTS" id="PR00237">
    <property type="entry name" value="GPCRRHODOPSN"/>
</dbReference>
<gene>
    <name evidence="13" type="primary">106666410</name>
</gene>
<evidence type="ECO:0000256" key="1">
    <source>
        <dbReference type="ARBA" id="ARBA00004651"/>
    </source>
</evidence>
<comment type="similarity">
    <text evidence="2 10">Belongs to the G-protein coupled receptor 1 family.</text>
</comment>
<keyword evidence="14" id="KW-1185">Reference proteome</keyword>
<feature type="transmembrane region" description="Helical" evidence="11">
    <location>
        <begin position="284"/>
        <end position="313"/>
    </location>
</feature>
<feature type="transmembrane region" description="Helical" evidence="11">
    <location>
        <begin position="52"/>
        <end position="73"/>
    </location>
</feature>
<feature type="transmembrane region" description="Helical" evidence="11">
    <location>
        <begin position="223"/>
        <end position="244"/>
    </location>
</feature>
<keyword evidence="6 10" id="KW-0297">G-protein coupled receptor</keyword>
<dbReference type="EnsemblMetazoa" id="XM_024230293.1">
    <property type="protein sequence ID" value="XP_024086061.1"/>
    <property type="gene ID" value="LOC106666410"/>
</dbReference>
<dbReference type="PANTHER" id="PTHR24230">
    <property type="entry name" value="G-PROTEIN COUPLED RECEPTOR"/>
    <property type="match status" value="1"/>
</dbReference>
<evidence type="ECO:0000313" key="14">
    <source>
        <dbReference type="Proteomes" id="UP000494040"/>
    </source>
</evidence>
<dbReference type="Proteomes" id="UP000494040">
    <property type="component" value="Unassembled WGS sequence"/>
</dbReference>
<dbReference type="Gene3D" id="1.20.1070.10">
    <property type="entry name" value="Rhodopsin 7-helix transmembrane proteins"/>
    <property type="match status" value="1"/>
</dbReference>
<dbReference type="PROSITE" id="PS00237">
    <property type="entry name" value="G_PROTEIN_RECEP_F1_1"/>
    <property type="match status" value="1"/>
</dbReference>
<feature type="transmembrane region" description="Helical" evidence="11">
    <location>
        <begin position="325"/>
        <end position="347"/>
    </location>
</feature>
<dbReference type="AlphaFoldDB" id="A0A8I6SV41"/>
<evidence type="ECO:0000259" key="12">
    <source>
        <dbReference type="PROSITE" id="PS50262"/>
    </source>
</evidence>
<keyword evidence="3" id="KW-1003">Cell membrane</keyword>
<feature type="domain" description="G-protein coupled receptors family 1 profile" evidence="12">
    <location>
        <begin position="67"/>
        <end position="341"/>
    </location>
</feature>
<sequence>MMEANNISLFEPFEKTRDGFLLVPLELCHLWNSSKPFKCLEHSPKTNSSAKIRTTVLGIMAMISLIGNILTILSIRNSRTCRNRKINQSWSSVYALILHLSVSDLLVTVFCIAGEAMWSFTVEWKAGNILCKLFKFSEMFSLYLSTFILVLIGLDRFVAVRYPIKAFSTTKRCSKFVIGAWILSCLLSLPQLIIFHVGIGPFYEDFYQCVTYGFYTEPWQEQLYTTFSFLCMFMVPLLILAASYTSTIITISKSDKFFSFEGPRRVIDLDFNRRRLIHKAKVKAFRISLVIVVTFVVWWTPYYIMMIIFVFLNPDKYLSEELQKGIFFFGMSNSLVNPLIYGAFHLWKPSKNKKTRYASFKIFDYSCLQE</sequence>
<dbReference type="Pfam" id="PF00001">
    <property type="entry name" value="7tm_1"/>
    <property type="match status" value="1"/>
</dbReference>
<keyword evidence="4 10" id="KW-0812">Transmembrane</keyword>
<evidence type="ECO:0000313" key="13">
    <source>
        <dbReference type="EnsemblMetazoa" id="XP_024086062.1"/>
    </source>
</evidence>
<evidence type="ECO:0000256" key="10">
    <source>
        <dbReference type="RuleBase" id="RU000688"/>
    </source>
</evidence>
<dbReference type="EnsemblMetazoa" id="XM_014393602.2">
    <property type="protein sequence ID" value="XP_014249088.1"/>
    <property type="gene ID" value="LOC106666410"/>
</dbReference>
<accession>A0A8I6SV41</accession>
<reference evidence="13" key="1">
    <citation type="submission" date="2022-01" db="UniProtKB">
        <authorList>
            <consortium name="EnsemblMetazoa"/>
        </authorList>
    </citation>
    <scope>IDENTIFICATION</scope>
</reference>
<dbReference type="SUPFAM" id="SSF81321">
    <property type="entry name" value="Family A G protein-coupled receptor-like"/>
    <property type="match status" value="1"/>
</dbReference>
<keyword evidence="7 11" id="KW-0472">Membrane</keyword>
<evidence type="ECO:0000256" key="11">
    <source>
        <dbReference type="SAM" id="Phobius"/>
    </source>
</evidence>
<feature type="transmembrane region" description="Helical" evidence="11">
    <location>
        <begin position="140"/>
        <end position="164"/>
    </location>
</feature>
<dbReference type="FunFam" id="1.20.1070.10:FF:000319">
    <property type="entry name" value="Drm corazonin receptor"/>
    <property type="match status" value="1"/>
</dbReference>
<dbReference type="InterPro" id="IPR000276">
    <property type="entry name" value="GPCR_Rhodpsn"/>
</dbReference>
<proteinExistence type="inferred from homology"/>
<dbReference type="GO" id="GO:0005886">
    <property type="term" value="C:plasma membrane"/>
    <property type="evidence" value="ECO:0007669"/>
    <property type="project" value="UniProtKB-SubCell"/>
</dbReference>
<dbReference type="InterPro" id="IPR017452">
    <property type="entry name" value="GPCR_Rhodpsn_7TM"/>
</dbReference>
<name>A0A8I6SV41_CIMLE</name>
<comment type="subcellular location">
    <subcellularLocation>
        <location evidence="1">Cell membrane</location>
        <topology evidence="1">Multi-pass membrane protein</topology>
    </subcellularLocation>
</comment>
<keyword evidence="5 11" id="KW-1133">Transmembrane helix</keyword>
<evidence type="ECO:0000256" key="8">
    <source>
        <dbReference type="ARBA" id="ARBA00023170"/>
    </source>
</evidence>
<evidence type="ECO:0000256" key="3">
    <source>
        <dbReference type="ARBA" id="ARBA00022475"/>
    </source>
</evidence>
<feature type="transmembrane region" description="Helical" evidence="11">
    <location>
        <begin position="93"/>
        <end position="120"/>
    </location>
</feature>
<evidence type="ECO:0000256" key="2">
    <source>
        <dbReference type="ARBA" id="ARBA00010663"/>
    </source>
</evidence>
<dbReference type="GO" id="GO:0035237">
    <property type="term" value="F:corazonin receptor activity"/>
    <property type="evidence" value="ECO:0007669"/>
    <property type="project" value="TreeGrafter"/>
</dbReference>
<dbReference type="EnsemblMetazoa" id="XM_024230294.1">
    <property type="protein sequence ID" value="XP_024086062.1"/>
    <property type="gene ID" value="LOC106666410"/>
</dbReference>
<dbReference type="PANTHER" id="PTHR24230:SF163">
    <property type="entry name" value="CORAZONIN RECEPTOR, ISOFORM B"/>
    <property type="match status" value="1"/>
</dbReference>
<evidence type="ECO:0000256" key="7">
    <source>
        <dbReference type="ARBA" id="ARBA00023136"/>
    </source>
</evidence>
<dbReference type="OMA" id="ACKLFKF"/>
<keyword evidence="9 10" id="KW-0807">Transducer</keyword>
<protein>
    <recommendedName>
        <fullName evidence="12">G-protein coupled receptors family 1 profile domain-containing protein</fullName>
    </recommendedName>
</protein>
<dbReference type="OrthoDB" id="6022667at2759"/>
<organism evidence="13 14">
    <name type="scientific">Cimex lectularius</name>
    <name type="common">Bed bug</name>
    <name type="synonym">Acanthia lectularia</name>
    <dbReference type="NCBI Taxonomy" id="79782"/>
    <lineage>
        <taxon>Eukaryota</taxon>
        <taxon>Metazoa</taxon>
        <taxon>Ecdysozoa</taxon>
        <taxon>Arthropoda</taxon>
        <taxon>Hexapoda</taxon>
        <taxon>Insecta</taxon>
        <taxon>Pterygota</taxon>
        <taxon>Neoptera</taxon>
        <taxon>Paraneoptera</taxon>
        <taxon>Hemiptera</taxon>
        <taxon>Heteroptera</taxon>
        <taxon>Panheteroptera</taxon>
        <taxon>Cimicomorpha</taxon>
        <taxon>Cimicidae</taxon>
        <taxon>Cimex</taxon>
    </lineage>
</organism>
<evidence type="ECO:0000256" key="5">
    <source>
        <dbReference type="ARBA" id="ARBA00022989"/>
    </source>
</evidence>
<feature type="transmembrane region" description="Helical" evidence="11">
    <location>
        <begin position="176"/>
        <end position="203"/>
    </location>
</feature>
<keyword evidence="8 10" id="KW-0675">Receptor</keyword>
<evidence type="ECO:0000256" key="6">
    <source>
        <dbReference type="ARBA" id="ARBA00023040"/>
    </source>
</evidence>
<evidence type="ECO:0000256" key="9">
    <source>
        <dbReference type="ARBA" id="ARBA00023224"/>
    </source>
</evidence>
<evidence type="ECO:0000256" key="4">
    <source>
        <dbReference type="ARBA" id="ARBA00022692"/>
    </source>
</evidence>
<dbReference type="KEGG" id="clec:106666410"/>
<dbReference type="PROSITE" id="PS50262">
    <property type="entry name" value="G_PROTEIN_RECEP_F1_2"/>
    <property type="match status" value="1"/>
</dbReference>